<dbReference type="GO" id="GO:0004672">
    <property type="term" value="F:protein kinase activity"/>
    <property type="evidence" value="ECO:0007669"/>
    <property type="project" value="UniProtKB-ARBA"/>
</dbReference>
<evidence type="ECO:0000256" key="1">
    <source>
        <dbReference type="PROSITE-ProRule" id="PRU00110"/>
    </source>
</evidence>
<gene>
    <name evidence="3" type="ORF">DESAM_20756</name>
</gene>
<dbReference type="KEGG" id="dhy:DESAM_20756"/>
<sequence length="97" mass="10557">MGSLEEKLAELNKKYAAALGGRIAELETHLAAYESTGAAYDLEKLYKGAHAVAGSARTFGLPEVTVKAKELELAARDRKDIKILHRKISELKKCISS</sequence>
<dbReference type="OrthoDB" id="5459735at2"/>
<dbReference type="Pfam" id="PF01627">
    <property type="entry name" value="Hpt"/>
    <property type="match status" value="1"/>
</dbReference>
<feature type="modified residue" description="Phosphohistidine" evidence="1">
    <location>
        <position position="50"/>
    </location>
</feature>
<accession>L0R8F5</accession>
<evidence type="ECO:0000259" key="2">
    <source>
        <dbReference type="PROSITE" id="PS50894"/>
    </source>
</evidence>
<dbReference type="Gene3D" id="1.20.120.160">
    <property type="entry name" value="HPT domain"/>
    <property type="match status" value="1"/>
</dbReference>
<dbReference type="PATRIC" id="fig|1121451.3.peg.1017"/>
<name>L0R8F5_9BACT</name>
<dbReference type="HOGENOM" id="CLU_2342187_0_0_7"/>
<dbReference type="InterPro" id="IPR036641">
    <property type="entry name" value="HPT_dom_sf"/>
</dbReference>
<keyword evidence="1" id="KW-0597">Phosphoprotein</keyword>
<dbReference type="Proteomes" id="UP000010808">
    <property type="component" value="Chromosome"/>
</dbReference>
<proteinExistence type="predicted"/>
<dbReference type="EMBL" id="FO203522">
    <property type="protein sequence ID" value="CCO23043.1"/>
    <property type="molecule type" value="Genomic_DNA"/>
</dbReference>
<dbReference type="STRING" id="1121451.DESAM_20756"/>
<dbReference type="RefSeq" id="WP_015335648.1">
    <property type="nucleotide sequence ID" value="NC_020055.1"/>
</dbReference>
<feature type="domain" description="HPt" evidence="2">
    <location>
        <begin position="11"/>
        <end position="97"/>
    </location>
</feature>
<keyword evidence="4" id="KW-1185">Reference proteome</keyword>
<dbReference type="AlphaFoldDB" id="L0R8F5"/>
<dbReference type="SUPFAM" id="SSF47226">
    <property type="entry name" value="Histidine-containing phosphotransfer domain, HPT domain"/>
    <property type="match status" value="1"/>
</dbReference>
<dbReference type="eggNOG" id="ENOG5032IZV">
    <property type="taxonomic scope" value="Bacteria"/>
</dbReference>
<evidence type="ECO:0000313" key="4">
    <source>
        <dbReference type="Proteomes" id="UP000010808"/>
    </source>
</evidence>
<dbReference type="InterPro" id="IPR008207">
    <property type="entry name" value="Sig_transdc_His_kin_Hpt_dom"/>
</dbReference>
<reference evidence="3 4" key="1">
    <citation type="submission" date="2012-10" db="EMBL/GenBank/DDBJ databases">
        <authorList>
            <person name="Genoscope - CEA"/>
        </authorList>
    </citation>
    <scope>NUCLEOTIDE SEQUENCE [LARGE SCALE GENOMIC DNA]</scope>
    <source>
        <strain evidence="4">AM13 / DSM 14728</strain>
    </source>
</reference>
<protein>
    <submittedName>
        <fullName evidence="3">Hpt protein</fullName>
    </submittedName>
</protein>
<organism evidence="3 4">
    <name type="scientific">Maridesulfovibrio hydrothermalis AM13 = DSM 14728</name>
    <dbReference type="NCBI Taxonomy" id="1121451"/>
    <lineage>
        <taxon>Bacteria</taxon>
        <taxon>Pseudomonadati</taxon>
        <taxon>Thermodesulfobacteriota</taxon>
        <taxon>Desulfovibrionia</taxon>
        <taxon>Desulfovibrionales</taxon>
        <taxon>Desulfovibrionaceae</taxon>
        <taxon>Maridesulfovibrio</taxon>
    </lineage>
</organism>
<dbReference type="GO" id="GO:0000160">
    <property type="term" value="P:phosphorelay signal transduction system"/>
    <property type="evidence" value="ECO:0007669"/>
    <property type="project" value="InterPro"/>
</dbReference>
<dbReference type="PROSITE" id="PS50894">
    <property type="entry name" value="HPT"/>
    <property type="match status" value="1"/>
</dbReference>
<evidence type="ECO:0000313" key="3">
    <source>
        <dbReference type="EMBL" id="CCO23043.1"/>
    </source>
</evidence>